<dbReference type="GO" id="GO:0004111">
    <property type="term" value="F:creatine kinase activity"/>
    <property type="evidence" value="ECO:0007669"/>
    <property type="project" value="InterPro"/>
</dbReference>
<evidence type="ECO:0000313" key="10">
    <source>
        <dbReference type="Proteomes" id="UP000008234"/>
    </source>
</evidence>
<keyword evidence="1 5" id="KW-0808">Transferase</keyword>
<dbReference type="PANTHER" id="PTHR11547:SF38">
    <property type="entry name" value="ARGININE KINASE 1-RELATED"/>
    <property type="match status" value="1"/>
</dbReference>
<name>D3R0U5_MAGIU</name>
<protein>
    <submittedName>
        <fullName evidence="9">ATP:guanido phosphotransferase, C-terminal catalytic domain protein</fullName>
    </submittedName>
</protein>
<dbReference type="SUPFAM" id="SSF55931">
    <property type="entry name" value="Glutamine synthetase/guanido kinase"/>
    <property type="match status" value="1"/>
</dbReference>
<dbReference type="PROSITE" id="PS00112">
    <property type="entry name" value="PHOSPHAGEN_KINASE"/>
    <property type="match status" value="1"/>
</dbReference>
<dbReference type="STRING" id="699246.HMPREF0868_0471"/>
<comment type="similarity">
    <text evidence="5 6">Belongs to the ATP:guanido phosphotransferase family.</text>
</comment>
<dbReference type="GO" id="GO:0005524">
    <property type="term" value="F:ATP binding"/>
    <property type="evidence" value="ECO:0007669"/>
    <property type="project" value="UniProtKB-UniRule"/>
</dbReference>
<dbReference type="InterPro" id="IPR022414">
    <property type="entry name" value="ATP-guanido_PTrfase_cat"/>
</dbReference>
<dbReference type="Pfam" id="PF00217">
    <property type="entry name" value="ATP-gua_Ptrans"/>
    <property type="match status" value="1"/>
</dbReference>
<keyword evidence="3 5" id="KW-0418">Kinase</keyword>
<dbReference type="HOGENOM" id="CLU_066591_1_0_9"/>
<gene>
    <name evidence="9" type="ordered locus">HMPREF0868_0471</name>
</gene>
<feature type="binding site" evidence="5">
    <location>
        <begin position="197"/>
        <end position="202"/>
    </location>
    <ligand>
        <name>ATP</name>
        <dbReference type="ChEBI" id="CHEBI:30616"/>
    </ligand>
</feature>
<feature type="compositionally biased region" description="Low complexity" evidence="7">
    <location>
        <begin position="349"/>
        <end position="380"/>
    </location>
</feature>
<comment type="caution">
    <text evidence="5">Lacks conserved residue(s) required for the propagation of feature annotation.</text>
</comment>
<dbReference type="InterPro" id="IPR023660">
    <property type="entry name" value="Arg_Kinase"/>
</dbReference>
<feature type="binding site" evidence="5">
    <location>
        <position position="115"/>
    </location>
    <ligand>
        <name>ATP</name>
        <dbReference type="ChEBI" id="CHEBI:30616"/>
    </ligand>
</feature>
<feature type="region of interest" description="Disordered" evidence="7">
    <location>
        <begin position="349"/>
        <end position="413"/>
    </location>
</feature>
<reference evidence="10" key="1">
    <citation type="submission" date="2009-12" db="EMBL/GenBank/DDBJ databases">
        <title>Sequence of Clostridiales genomosp. BVAB3 str. UPII9-5.</title>
        <authorList>
            <person name="Madupu R."/>
            <person name="Durkin A.S."/>
            <person name="Torralba M."/>
            <person name="Methe B."/>
            <person name="Sutton G.G."/>
            <person name="Strausberg R.L."/>
            <person name="Nelson K.E."/>
        </authorList>
    </citation>
    <scope>NUCLEOTIDE SEQUENCE [LARGE SCALE GENOMIC DNA]</scope>
    <source>
        <strain evidence="10">UPII9-5</strain>
    </source>
</reference>
<evidence type="ECO:0000259" key="8">
    <source>
        <dbReference type="PROSITE" id="PS51510"/>
    </source>
</evidence>
<keyword evidence="2 5" id="KW-0547">Nucleotide-binding</keyword>
<organism evidence="9 10">
    <name type="scientific">Mageeibacillus indolicus (strain UPII9-5)</name>
    <name type="common">Clostridiales genomosp. BVAB3 (strain UPII9-5)</name>
    <dbReference type="NCBI Taxonomy" id="699246"/>
    <lineage>
        <taxon>Bacteria</taxon>
        <taxon>Bacillati</taxon>
        <taxon>Bacillota</taxon>
        <taxon>Clostridia</taxon>
        <taxon>Eubacteriales</taxon>
        <taxon>Oscillospiraceae</taxon>
        <taxon>Mageeibacillus</taxon>
    </lineage>
</organism>
<dbReference type="EMBL" id="CP001850">
    <property type="protein sequence ID" value="ADC91625.1"/>
    <property type="molecule type" value="Genomic_DNA"/>
</dbReference>
<dbReference type="InterPro" id="IPR022415">
    <property type="entry name" value="ATP-guanido_PTrfase_AS"/>
</dbReference>
<evidence type="ECO:0000256" key="7">
    <source>
        <dbReference type="SAM" id="MobiDB-lite"/>
    </source>
</evidence>
<evidence type="ECO:0000256" key="2">
    <source>
        <dbReference type="ARBA" id="ARBA00022741"/>
    </source>
</evidence>
<keyword evidence="4 5" id="KW-0067">ATP-binding</keyword>
<keyword evidence="10" id="KW-1185">Reference proteome</keyword>
<evidence type="ECO:0000313" key="9">
    <source>
        <dbReference type="EMBL" id="ADC91625.1"/>
    </source>
</evidence>
<dbReference type="GO" id="GO:0005615">
    <property type="term" value="C:extracellular space"/>
    <property type="evidence" value="ECO:0007669"/>
    <property type="project" value="TreeGrafter"/>
</dbReference>
<dbReference type="OrthoDB" id="9791353at2"/>
<dbReference type="GO" id="GO:0046314">
    <property type="term" value="P:phosphocreatine biosynthetic process"/>
    <property type="evidence" value="ECO:0007669"/>
    <property type="project" value="InterPro"/>
</dbReference>
<dbReference type="CDD" id="cd07930">
    <property type="entry name" value="bacterial_phosphagen_kinase"/>
    <property type="match status" value="1"/>
</dbReference>
<dbReference type="KEGG" id="clo:HMPREF0868_0471"/>
<feature type="binding site" evidence="5">
    <location>
        <begin position="16"/>
        <end position="20"/>
    </location>
    <ligand>
        <name>ATP</name>
        <dbReference type="ChEBI" id="CHEBI:30616"/>
    </ligand>
</feature>
<dbReference type="Proteomes" id="UP000008234">
    <property type="component" value="Chromosome"/>
</dbReference>
<sequence>MAWYLEDGPESDVVISSRIRLARNVRGYPFPELLLPGTAKECYDRISKAFFSANEAMRRDYVEIVLADVPELTVNSLVEKRLLSEDMLNKRASGRAIIRRDEAVSIMLGEEDHIRIQSMQAGLNLVAAYEEAEKISLLLEEKLPLAFKPEFGFLTACPTNVGTGMRASVMVHLPALGRTKLLEKYLDSCRKAGLAVRGQYGENSEATGFVFQISNQMTLGLDESTAIKELQTVVEQLIKREHEARQYLWKNNRYEIEDQIYRSYGVLSEARLISTEAAQLELSNLRWGMALGILPQLKPVTVNRLEVRIGSATLQREAGEVLPTRERDYRRAALIRQALAEDAADAAGAAGAKPGTGATVAKSAAGAKSTADAKSASAGKDVSDGENSANGAEVAGSAPDAGKEPADGTNSAN</sequence>
<evidence type="ECO:0000256" key="6">
    <source>
        <dbReference type="RuleBase" id="RU000505"/>
    </source>
</evidence>
<proteinExistence type="inferred from homology"/>
<evidence type="ECO:0000256" key="3">
    <source>
        <dbReference type="ARBA" id="ARBA00022777"/>
    </source>
</evidence>
<dbReference type="PANTHER" id="PTHR11547">
    <property type="entry name" value="ARGININE OR CREATINE KINASE"/>
    <property type="match status" value="1"/>
</dbReference>
<dbReference type="AlphaFoldDB" id="D3R0U5"/>
<dbReference type="Gene3D" id="3.30.590.10">
    <property type="entry name" value="Glutamine synthetase/guanido kinase, catalytic domain"/>
    <property type="match status" value="1"/>
</dbReference>
<evidence type="ECO:0000256" key="5">
    <source>
        <dbReference type="PROSITE-ProRule" id="PRU00843"/>
    </source>
</evidence>
<dbReference type="RefSeq" id="WP_012993814.1">
    <property type="nucleotide sequence ID" value="NC_013895.2"/>
</dbReference>
<evidence type="ECO:0000256" key="1">
    <source>
        <dbReference type="ARBA" id="ARBA00022679"/>
    </source>
</evidence>
<dbReference type="InterPro" id="IPR014746">
    <property type="entry name" value="Gln_synth/guanido_kin_cat_dom"/>
</dbReference>
<accession>D3R0U5</accession>
<feature type="binding site" evidence="5">
    <location>
        <begin position="166"/>
        <end position="170"/>
    </location>
    <ligand>
        <name>ATP</name>
        <dbReference type="ChEBI" id="CHEBI:30616"/>
    </ligand>
</feature>
<feature type="domain" description="Phosphagen kinase C-terminal" evidence="8">
    <location>
        <begin position="13"/>
        <end position="244"/>
    </location>
</feature>
<evidence type="ECO:0000256" key="4">
    <source>
        <dbReference type="ARBA" id="ARBA00022840"/>
    </source>
</evidence>
<dbReference type="eggNOG" id="COG3869">
    <property type="taxonomic scope" value="Bacteria"/>
</dbReference>
<dbReference type="InterPro" id="IPR000749">
    <property type="entry name" value="ATP-guanido_PTrfase"/>
</dbReference>
<dbReference type="PROSITE" id="PS51510">
    <property type="entry name" value="PHOSPHAGEN_KINASE_C"/>
    <property type="match status" value="1"/>
</dbReference>